<accession>A0AAV7UVL7</accession>
<dbReference type="EMBL" id="JANPWB010000004">
    <property type="protein sequence ID" value="KAJ1192449.1"/>
    <property type="molecule type" value="Genomic_DNA"/>
</dbReference>
<evidence type="ECO:0000313" key="2">
    <source>
        <dbReference type="EMBL" id="KAJ1192449.1"/>
    </source>
</evidence>
<feature type="compositionally biased region" description="Low complexity" evidence="1">
    <location>
        <begin position="77"/>
        <end position="91"/>
    </location>
</feature>
<evidence type="ECO:0000313" key="3">
    <source>
        <dbReference type="Proteomes" id="UP001066276"/>
    </source>
</evidence>
<reference evidence="2" key="1">
    <citation type="journal article" date="2022" name="bioRxiv">
        <title>Sequencing and chromosome-scale assembly of the giantPleurodeles waltlgenome.</title>
        <authorList>
            <person name="Brown T."/>
            <person name="Elewa A."/>
            <person name="Iarovenko S."/>
            <person name="Subramanian E."/>
            <person name="Araus A.J."/>
            <person name="Petzold A."/>
            <person name="Susuki M."/>
            <person name="Suzuki K.-i.T."/>
            <person name="Hayashi T."/>
            <person name="Toyoda A."/>
            <person name="Oliveira C."/>
            <person name="Osipova E."/>
            <person name="Leigh N.D."/>
            <person name="Simon A."/>
            <person name="Yun M.H."/>
        </authorList>
    </citation>
    <scope>NUCLEOTIDE SEQUENCE</scope>
    <source>
        <strain evidence="2">20211129_DDA</strain>
        <tissue evidence="2">Liver</tissue>
    </source>
</reference>
<name>A0AAV7UVL7_PLEWA</name>
<dbReference type="AlphaFoldDB" id="A0AAV7UVL7"/>
<dbReference type="Proteomes" id="UP001066276">
    <property type="component" value="Chromosome 2_2"/>
</dbReference>
<comment type="caution">
    <text evidence="2">The sequence shown here is derived from an EMBL/GenBank/DDBJ whole genome shotgun (WGS) entry which is preliminary data.</text>
</comment>
<feature type="region of interest" description="Disordered" evidence="1">
    <location>
        <begin position="46"/>
        <end position="98"/>
    </location>
</feature>
<organism evidence="2 3">
    <name type="scientific">Pleurodeles waltl</name>
    <name type="common">Iberian ribbed newt</name>
    <dbReference type="NCBI Taxonomy" id="8319"/>
    <lineage>
        <taxon>Eukaryota</taxon>
        <taxon>Metazoa</taxon>
        <taxon>Chordata</taxon>
        <taxon>Craniata</taxon>
        <taxon>Vertebrata</taxon>
        <taxon>Euteleostomi</taxon>
        <taxon>Amphibia</taxon>
        <taxon>Batrachia</taxon>
        <taxon>Caudata</taxon>
        <taxon>Salamandroidea</taxon>
        <taxon>Salamandridae</taxon>
        <taxon>Pleurodelinae</taxon>
        <taxon>Pleurodeles</taxon>
    </lineage>
</organism>
<keyword evidence="3" id="KW-1185">Reference proteome</keyword>
<gene>
    <name evidence="2" type="ORF">NDU88_001756</name>
</gene>
<protein>
    <submittedName>
        <fullName evidence="2">Uncharacterized protein</fullName>
    </submittedName>
</protein>
<evidence type="ECO:0000256" key="1">
    <source>
        <dbReference type="SAM" id="MobiDB-lite"/>
    </source>
</evidence>
<proteinExistence type="predicted"/>
<sequence>MARLALNRCVGVLGASISRPAPSGCPFRYHLGFGCSVGSFSEGRGPGHISRLPAPGRSPNTKRPPLSSPILPRGERPQLPGLSLSTLPGPQRRSQDRRSTALLSTGACQLLLFSLPLGEGVGWGVSGPLCATAIFAVGRSTGPALAMGPPLLLSSLPAQLIATVPGAVARRVLHTRSPLTVSGWAISLFPARASGSAAASL</sequence>